<dbReference type="Pfam" id="PF01145">
    <property type="entry name" value="Band_7"/>
    <property type="match status" value="1"/>
</dbReference>
<evidence type="ECO:0000313" key="3">
    <source>
        <dbReference type="EMBL" id="MBJ6723434.1"/>
    </source>
</evidence>
<accession>A0A8J7LTH7</accession>
<evidence type="ECO:0000259" key="2">
    <source>
        <dbReference type="Pfam" id="PF01145"/>
    </source>
</evidence>
<evidence type="ECO:0000256" key="1">
    <source>
        <dbReference type="ARBA" id="ARBA00004167"/>
    </source>
</evidence>
<reference evidence="3" key="1">
    <citation type="submission" date="2020-12" db="EMBL/GenBank/DDBJ databases">
        <title>Geomonas sp. Red875, isolated from river sediment.</title>
        <authorList>
            <person name="Xu Z."/>
            <person name="Zhang Z."/>
            <person name="Masuda Y."/>
            <person name="Itoh H."/>
            <person name="Senoo K."/>
        </authorList>
    </citation>
    <scope>NUCLEOTIDE SEQUENCE</scope>
    <source>
        <strain evidence="3">Red875</strain>
    </source>
</reference>
<comment type="subcellular location">
    <subcellularLocation>
        <location evidence="1">Membrane</location>
        <topology evidence="1">Single-pass membrane protein</topology>
    </subcellularLocation>
</comment>
<dbReference type="SUPFAM" id="SSF117892">
    <property type="entry name" value="Band 7/SPFH domain"/>
    <property type="match status" value="1"/>
</dbReference>
<organism evidence="3 4">
    <name type="scientific">Geomesophilobacter sediminis</name>
    <dbReference type="NCBI Taxonomy" id="2798584"/>
    <lineage>
        <taxon>Bacteria</taxon>
        <taxon>Pseudomonadati</taxon>
        <taxon>Thermodesulfobacteriota</taxon>
        <taxon>Desulfuromonadia</taxon>
        <taxon>Geobacterales</taxon>
        <taxon>Geobacteraceae</taxon>
        <taxon>Geomesophilobacter</taxon>
    </lineage>
</organism>
<dbReference type="PANTHER" id="PTHR43327">
    <property type="entry name" value="STOMATIN-LIKE PROTEIN 2, MITOCHONDRIAL"/>
    <property type="match status" value="1"/>
</dbReference>
<dbReference type="PANTHER" id="PTHR43327:SF10">
    <property type="entry name" value="STOMATIN-LIKE PROTEIN 2, MITOCHONDRIAL"/>
    <property type="match status" value="1"/>
</dbReference>
<keyword evidence="4" id="KW-1185">Reference proteome</keyword>
<dbReference type="Proteomes" id="UP000636888">
    <property type="component" value="Unassembled WGS sequence"/>
</dbReference>
<proteinExistence type="predicted"/>
<gene>
    <name evidence="3" type="ORF">JFN93_01820</name>
</gene>
<dbReference type="InterPro" id="IPR001107">
    <property type="entry name" value="Band_7"/>
</dbReference>
<name>A0A8J7LTH7_9BACT</name>
<sequence>MAILERRWFGRKMPQGRVVAMEDEVGIQARTLGPGLHFLIPFLYTAQKHPFVEIKDGEVGMVESIDGIPIPPGRIFAQVVEGHNAFQDGELFLKNGGQKGPQIQILPPGKYRINPFQFQVTTASAVFIDKGRVGVVTAMDGDNIPAGRLLGQSVKGHSNFENGQGFLEKGGQKGPQIDILQPGTYRINTNLFRVEIHEATVVPASKIGLVTALDGAALPESEYIAKAVAGHDDYQDAQKFLVAGGQRGPQLDVLRPGTYYVNPLMFKVEPDDVAVVERGQVAVVISNVGEEPTEEMKRRLTASQTGEVADADEARERYVVPKGYRGIQEEVAGPGRYYLNKRAFIPYIIDTTNITIDWDNSAETRFDPLKVISKDGFPIDVSVKVVVRVRPDQAPYMVAKVGSIENLILHVIHPMIDSSFRNQASSTSAMNFLQNRQEEQTRAEDRARLSLEKYHVECVSVLICQINLPQELMETQTKRIIAEQQKEMFAMQQEAEAARISTEKTRATADQQGELVKAEIGVKVADQQKQRTIVLAQGDAEGVRLRGEGEAKKIEAIGQATAEAYRKQNAALGQQAITAIEVIKKIAEGNIRVTPDILVSGEKGGLLDVLIAQMVKKGTPTMTVAEPPAKVVTEQAVS</sequence>
<dbReference type="EMBL" id="JAEMHM010000002">
    <property type="protein sequence ID" value="MBJ6723434.1"/>
    <property type="molecule type" value="Genomic_DNA"/>
</dbReference>
<dbReference type="Gene3D" id="3.30.479.30">
    <property type="entry name" value="Band 7 domain"/>
    <property type="match status" value="1"/>
</dbReference>
<dbReference type="InterPro" id="IPR036013">
    <property type="entry name" value="Band_7/SPFH_dom_sf"/>
</dbReference>
<dbReference type="GO" id="GO:0016020">
    <property type="term" value="C:membrane"/>
    <property type="evidence" value="ECO:0007669"/>
    <property type="project" value="UniProtKB-SubCell"/>
</dbReference>
<evidence type="ECO:0000313" key="4">
    <source>
        <dbReference type="Proteomes" id="UP000636888"/>
    </source>
</evidence>
<protein>
    <recommendedName>
        <fullName evidence="2">Band 7 domain-containing protein</fullName>
    </recommendedName>
</protein>
<dbReference type="AlphaFoldDB" id="A0A8J7LTH7"/>
<feature type="domain" description="Band 7" evidence="2">
    <location>
        <begin position="321"/>
        <end position="497"/>
    </location>
</feature>
<dbReference type="InterPro" id="IPR050710">
    <property type="entry name" value="Band7/mec-2_domain"/>
</dbReference>
<comment type="caution">
    <text evidence="3">The sequence shown here is derived from an EMBL/GenBank/DDBJ whole genome shotgun (WGS) entry which is preliminary data.</text>
</comment>